<dbReference type="Proteomes" id="UP000188318">
    <property type="component" value="Unassembled WGS sequence"/>
</dbReference>
<reference evidence="2" key="1">
    <citation type="journal article" date="2017" name="Genome Biol.">
        <title>Comparative genomics reveals high biological diversity and specific adaptations in the industrially and medically important fungal genus Aspergillus.</title>
        <authorList>
            <person name="de Vries R.P."/>
            <person name="Riley R."/>
            <person name="Wiebenga A."/>
            <person name="Aguilar-Osorio G."/>
            <person name="Amillis S."/>
            <person name="Uchima C.A."/>
            <person name="Anderluh G."/>
            <person name="Asadollahi M."/>
            <person name="Askin M."/>
            <person name="Barry K."/>
            <person name="Battaglia E."/>
            <person name="Bayram O."/>
            <person name="Benocci T."/>
            <person name="Braus-Stromeyer S.A."/>
            <person name="Caldana C."/>
            <person name="Canovas D."/>
            <person name="Cerqueira G.C."/>
            <person name="Chen F."/>
            <person name="Chen W."/>
            <person name="Choi C."/>
            <person name="Clum A."/>
            <person name="Dos Santos R.A."/>
            <person name="Damasio A.R."/>
            <person name="Diallinas G."/>
            <person name="Emri T."/>
            <person name="Fekete E."/>
            <person name="Flipphi M."/>
            <person name="Freyberg S."/>
            <person name="Gallo A."/>
            <person name="Gournas C."/>
            <person name="Habgood R."/>
            <person name="Hainaut M."/>
            <person name="Harispe M.L."/>
            <person name="Henrissat B."/>
            <person name="Hilden K.S."/>
            <person name="Hope R."/>
            <person name="Hossain A."/>
            <person name="Karabika E."/>
            <person name="Karaffa L."/>
            <person name="Karanyi Z."/>
            <person name="Krasevec N."/>
            <person name="Kuo A."/>
            <person name="Kusch H."/>
            <person name="LaButti K."/>
            <person name="Lagendijk E.L."/>
            <person name="Lapidus A."/>
            <person name="Levasseur A."/>
            <person name="Lindquist E."/>
            <person name="Lipzen A."/>
            <person name="Logrieco A.F."/>
            <person name="MacCabe A."/>
            <person name="Maekelae M.R."/>
            <person name="Malavazi I."/>
            <person name="Melin P."/>
            <person name="Meyer V."/>
            <person name="Mielnichuk N."/>
            <person name="Miskei M."/>
            <person name="Molnar A.P."/>
            <person name="Mule G."/>
            <person name="Ngan C.Y."/>
            <person name="Orejas M."/>
            <person name="Orosz E."/>
            <person name="Ouedraogo J.P."/>
            <person name="Overkamp K.M."/>
            <person name="Park H.-S."/>
            <person name="Perrone G."/>
            <person name="Piumi F."/>
            <person name="Punt P.J."/>
            <person name="Ram A.F."/>
            <person name="Ramon A."/>
            <person name="Rauscher S."/>
            <person name="Record E."/>
            <person name="Riano-Pachon D.M."/>
            <person name="Robert V."/>
            <person name="Roehrig J."/>
            <person name="Ruller R."/>
            <person name="Salamov A."/>
            <person name="Salih N.S."/>
            <person name="Samson R.A."/>
            <person name="Sandor E."/>
            <person name="Sanguinetti M."/>
            <person name="Schuetze T."/>
            <person name="Sepcic K."/>
            <person name="Shelest E."/>
            <person name="Sherlock G."/>
            <person name="Sophianopoulou V."/>
            <person name="Squina F.M."/>
            <person name="Sun H."/>
            <person name="Susca A."/>
            <person name="Todd R.B."/>
            <person name="Tsang A."/>
            <person name="Unkles S.E."/>
            <person name="van de Wiele N."/>
            <person name="van Rossen-Uffink D."/>
            <person name="Oliveira J.V."/>
            <person name="Vesth T.C."/>
            <person name="Visser J."/>
            <person name="Yu J.-H."/>
            <person name="Zhou M."/>
            <person name="Andersen M.R."/>
            <person name="Archer D.B."/>
            <person name="Baker S.E."/>
            <person name="Benoit I."/>
            <person name="Brakhage A.A."/>
            <person name="Braus G.H."/>
            <person name="Fischer R."/>
            <person name="Frisvad J.C."/>
            <person name="Goldman G.H."/>
            <person name="Houbraken J."/>
            <person name="Oakley B."/>
            <person name="Pocsi I."/>
            <person name="Scazzocchio C."/>
            <person name="Seiboth B."/>
            <person name="vanKuyk P.A."/>
            <person name="Wortman J."/>
            <person name="Dyer P.S."/>
            <person name="Grigoriev I.V."/>
        </authorList>
    </citation>
    <scope>NUCLEOTIDE SEQUENCE [LARGE SCALE GENOMIC DNA]</scope>
    <source>
        <strain evidence="2">ITEM 5010</strain>
    </source>
</reference>
<dbReference type="VEuPathDB" id="FungiDB:ASPCADRAFT_2159"/>
<sequence length="86" mass="9503">MVDVHQLEQLRSLGKLEQVAACCYHMDFFNNVGLSAHYKLYDSSSGVSNLRDLVYAAIGAVIRQHRILTAIVVNEDASSPHFASLP</sequence>
<dbReference type="EMBL" id="KV907495">
    <property type="protein sequence ID" value="OOF98726.1"/>
    <property type="molecule type" value="Genomic_DNA"/>
</dbReference>
<evidence type="ECO:0008006" key="3">
    <source>
        <dbReference type="Google" id="ProtNLM"/>
    </source>
</evidence>
<evidence type="ECO:0000313" key="2">
    <source>
        <dbReference type="Proteomes" id="UP000188318"/>
    </source>
</evidence>
<dbReference type="OrthoDB" id="2150604at2759"/>
<protein>
    <recommendedName>
        <fullName evidence="3">Condensation domain-containing protein</fullName>
    </recommendedName>
</protein>
<dbReference type="STRING" id="602072.A0A1R3RW65"/>
<evidence type="ECO:0000313" key="1">
    <source>
        <dbReference type="EMBL" id="OOF98726.1"/>
    </source>
</evidence>
<dbReference type="AlphaFoldDB" id="A0A1R3RW65"/>
<name>A0A1R3RW65_ASPC5</name>
<keyword evidence="2" id="KW-1185">Reference proteome</keyword>
<accession>A0A1R3RW65</accession>
<gene>
    <name evidence="1" type="ORF">ASPCADRAFT_2159</name>
</gene>
<proteinExistence type="predicted"/>
<organism evidence="1 2">
    <name type="scientific">Aspergillus carbonarius (strain ITEM 5010)</name>
    <dbReference type="NCBI Taxonomy" id="602072"/>
    <lineage>
        <taxon>Eukaryota</taxon>
        <taxon>Fungi</taxon>
        <taxon>Dikarya</taxon>
        <taxon>Ascomycota</taxon>
        <taxon>Pezizomycotina</taxon>
        <taxon>Eurotiomycetes</taxon>
        <taxon>Eurotiomycetidae</taxon>
        <taxon>Eurotiales</taxon>
        <taxon>Aspergillaceae</taxon>
        <taxon>Aspergillus</taxon>
        <taxon>Aspergillus subgen. Circumdati</taxon>
    </lineage>
</organism>